<comment type="caution">
    <text evidence="6">The sequence shown here is derived from an EMBL/GenBank/DDBJ whole genome shotgun (WGS) entry which is preliminary data.</text>
</comment>
<dbReference type="SUPFAM" id="SSF49854">
    <property type="entry name" value="Spermadhesin, CUB domain"/>
    <property type="match status" value="3"/>
</dbReference>
<dbReference type="FunFam" id="2.60.120.290:FF:000013">
    <property type="entry name" value="Membrane frizzled-related protein"/>
    <property type="match status" value="3"/>
</dbReference>
<gene>
    <name evidence="6" type="primary">Cdcp2</name>
    <name evidence="6" type="ORF">TROMEL_R13585</name>
</gene>
<feature type="non-terminal residue" evidence="6">
    <location>
        <position position="548"/>
    </location>
</feature>
<dbReference type="InterPro" id="IPR000859">
    <property type="entry name" value="CUB_dom"/>
</dbReference>
<dbReference type="EMBL" id="VXAG01000177">
    <property type="protein sequence ID" value="NXJ76978.1"/>
    <property type="molecule type" value="Genomic_DNA"/>
</dbReference>
<feature type="domain" description="CUB" evidence="5">
    <location>
        <begin position="154"/>
        <end position="267"/>
    </location>
</feature>
<proteinExistence type="predicted"/>
<dbReference type="CDD" id="cd00041">
    <property type="entry name" value="CUB"/>
    <property type="match status" value="3"/>
</dbReference>
<dbReference type="Gene3D" id="2.60.40.3210">
    <property type="entry name" value="Zona pellucida, ZP-N domain"/>
    <property type="match status" value="1"/>
</dbReference>
<dbReference type="SMART" id="SM00042">
    <property type="entry name" value="CUB"/>
    <property type="match status" value="3"/>
</dbReference>
<feature type="domain" description="CUB" evidence="5">
    <location>
        <begin position="12"/>
        <end position="125"/>
    </location>
</feature>
<dbReference type="OrthoDB" id="10009301at2759"/>
<keyword evidence="7" id="KW-1185">Reference proteome</keyword>
<keyword evidence="2" id="KW-1015">Disulfide bond</keyword>
<feature type="domain" description="CUB" evidence="5">
    <location>
        <begin position="269"/>
        <end position="385"/>
    </location>
</feature>
<feature type="transmembrane region" description="Helical" evidence="4">
    <location>
        <begin position="525"/>
        <end position="547"/>
    </location>
</feature>
<dbReference type="Pfam" id="PF23344">
    <property type="entry name" value="ZP-N"/>
    <property type="match status" value="1"/>
</dbReference>
<accession>A0A7L0E2B6</accession>
<dbReference type="PANTHER" id="PTHR24251:SF47">
    <property type="entry name" value="CUB DOMAIN-CONTAINING PROTEIN 2"/>
    <property type="match status" value="1"/>
</dbReference>
<dbReference type="PANTHER" id="PTHR24251">
    <property type="entry name" value="OVOCHYMASE-RELATED"/>
    <property type="match status" value="1"/>
</dbReference>
<dbReference type="Gene3D" id="2.60.120.290">
    <property type="entry name" value="Spermadhesin, CUB domain"/>
    <property type="match status" value="3"/>
</dbReference>
<organism evidence="6 7">
    <name type="scientific">Trogon melanurus</name>
    <name type="common">Black-tailed trogon</name>
    <dbReference type="NCBI Taxonomy" id="56311"/>
    <lineage>
        <taxon>Eukaryota</taxon>
        <taxon>Metazoa</taxon>
        <taxon>Chordata</taxon>
        <taxon>Craniata</taxon>
        <taxon>Vertebrata</taxon>
        <taxon>Euteleostomi</taxon>
        <taxon>Archelosauria</taxon>
        <taxon>Archosauria</taxon>
        <taxon>Dinosauria</taxon>
        <taxon>Saurischia</taxon>
        <taxon>Theropoda</taxon>
        <taxon>Coelurosauria</taxon>
        <taxon>Aves</taxon>
        <taxon>Neognathae</taxon>
        <taxon>Neoaves</taxon>
        <taxon>Telluraves</taxon>
        <taxon>Coraciimorphae</taxon>
        <taxon>Trogoniformes</taxon>
        <taxon>Trogonidae</taxon>
        <taxon>Trogon</taxon>
    </lineage>
</organism>
<dbReference type="Proteomes" id="UP000550660">
    <property type="component" value="Unassembled WGS sequence"/>
</dbReference>
<protein>
    <submittedName>
        <fullName evidence="6">CDCP2 protein</fullName>
    </submittedName>
</protein>
<dbReference type="PROSITE" id="PS01180">
    <property type="entry name" value="CUB"/>
    <property type="match status" value="3"/>
</dbReference>
<evidence type="ECO:0000256" key="4">
    <source>
        <dbReference type="SAM" id="Phobius"/>
    </source>
</evidence>
<keyword evidence="4" id="KW-1133">Transmembrane helix</keyword>
<comment type="caution">
    <text evidence="3">Lacks conserved residue(s) required for the propagation of feature annotation.</text>
</comment>
<reference evidence="6 7" key="1">
    <citation type="submission" date="2019-09" db="EMBL/GenBank/DDBJ databases">
        <title>Bird 10,000 Genomes (B10K) Project - Family phase.</title>
        <authorList>
            <person name="Zhang G."/>
        </authorList>
    </citation>
    <scope>NUCLEOTIDE SEQUENCE [LARGE SCALE GENOMIC DNA]</scope>
    <source>
        <strain evidence="6">B10K-DU-007-40</strain>
        <tissue evidence="6">Mixed tissue sample</tissue>
    </source>
</reference>
<keyword evidence="4" id="KW-0812">Transmembrane</keyword>
<evidence type="ECO:0000259" key="5">
    <source>
        <dbReference type="PROSITE" id="PS01180"/>
    </source>
</evidence>
<evidence type="ECO:0000256" key="1">
    <source>
        <dbReference type="ARBA" id="ARBA00022737"/>
    </source>
</evidence>
<sequence>SHPPLCPLGIKCGGVLSAPAGNFSSPNFPRPYPYETECTWLIVVAEGSSVLLSFSHFELEYHAACAYDYLQVYNGASRDRGNLLGTFCGRSPPPPFSSAWHVMAVVFRSDRHVAKRGFAAAYQKGSGEGWRWWSICLSVLPRHPHHPCLLTDACGGQLTGLSGEITSPRYPESYPNDAECLWSIGGAGGGGPLTLVFVDFQVEGGQGCSFDYVALFDGPTTATPRLGRYCGSARPPRVVSSTPHLLILFKSDFNIGGRGFKAYFYSGECQEVFTTIKGNFSSPQYPSFYPNNLKCQWRVQLPLGYRVKVFFLDVELEGRSSLTGHCDYDHLAAFDGGTEDGSLLGRWCGRESPAPITSHSNQILLVLHTDRNTAKRGFSITYVGVVPMNVSCTRTDFHIQIPVQSLAQLERNRVYLGTPSCAAQVVGGNFKIHTRFDTCGTESQKRNNTSVVVSTLYIDFSAGDQEDIHQYEVQCEPKRKEASVTLIAGPNPSRLSQAENLVDAQQREQEATDTREIKSQDTSDIVFISICILAGLLMVIAVVGLVLL</sequence>
<evidence type="ECO:0000313" key="7">
    <source>
        <dbReference type="Proteomes" id="UP000550660"/>
    </source>
</evidence>
<dbReference type="InterPro" id="IPR055356">
    <property type="entry name" value="ZP-N"/>
</dbReference>
<keyword evidence="4" id="KW-0472">Membrane</keyword>
<dbReference type="Pfam" id="PF00431">
    <property type="entry name" value="CUB"/>
    <property type="match status" value="3"/>
</dbReference>
<evidence type="ECO:0000256" key="2">
    <source>
        <dbReference type="ARBA" id="ARBA00023157"/>
    </source>
</evidence>
<evidence type="ECO:0000256" key="3">
    <source>
        <dbReference type="PROSITE-ProRule" id="PRU00059"/>
    </source>
</evidence>
<evidence type="ECO:0000313" key="6">
    <source>
        <dbReference type="EMBL" id="NXJ76978.1"/>
    </source>
</evidence>
<dbReference type="InterPro" id="IPR035914">
    <property type="entry name" value="Sperma_CUB_dom_sf"/>
</dbReference>
<feature type="non-terminal residue" evidence="6">
    <location>
        <position position="1"/>
    </location>
</feature>
<name>A0A7L0E2B6_TROML</name>
<keyword evidence="1" id="KW-0677">Repeat</keyword>
<dbReference type="AlphaFoldDB" id="A0A7L0E2B6"/>